<accession>A0A6G1JEP9</accession>
<dbReference type="AlphaFoldDB" id="A0A6G1JEP9"/>
<sequence>MPLLACGQHSNCPHLVLFIPIMPPSRYCALLRFASLGALRQQSAVSIGSSHQVQWARGRGHDWATGIGYIACAGVLGVLCAPAPSSSQGASRPVLAGRCPLVLPSCVRCPLPLSAHIHCSLAHRRRQSRPAPAVIHGARPIALAIRPRPEFNCC</sequence>
<gene>
    <name evidence="1" type="ORF">K458DRAFT_414341</name>
</gene>
<organism evidence="1 2">
    <name type="scientific">Lentithecium fluviatile CBS 122367</name>
    <dbReference type="NCBI Taxonomy" id="1168545"/>
    <lineage>
        <taxon>Eukaryota</taxon>
        <taxon>Fungi</taxon>
        <taxon>Dikarya</taxon>
        <taxon>Ascomycota</taxon>
        <taxon>Pezizomycotina</taxon>
        <taxon>Dothideomycetes</taxon>
        <taxon>Pleosporomycetidae</taxon>
        <taxon>Pleosporales</taxon>
        <taxon>Massarineae</taxon>
        <taxon>Lentitheciaceae</taxon>
        <taxon>Lentithecium</taxon>
    </lineage>
</organism>
<evidence type="ECO:0000313" key="2">
    <source>
        <dbReference type="Proteomes" id="UP000799291"/>
    </source>
</evidence>
<keyword evidence="2" id="KW-1185">Reference proteome</keyword>
<name>A0A6G1JEP9_9PLEO</name>
<reference evidence="1" key="1">
    <citation type="journal article" date="2020" name="Stud. Mycol.">
        <title>101 Dothideomycetes genomes: a test case for predicting lifestyles and emergence of pathogens.</title>
        <authorList>
            <person name="Haridas S."/>
            <person name="Albert R."/>
            <person name="Binder M."/>
            <person name="Bloem J."/>
            <person name="Labutti K."/>
            <person name="Salamov A."/>
            <person name="Andreopoulos B."/>
            <person name="Baker S."/>
            <person name="Barry K."/>
            <person name="Bills G."/>
            <person name="Bluhm B."/>
            <person name="Cannon C."/>
            <person name="Castanera R."/>
            <person name="Culley D."/>
            <person name="Daum C."/>
            <person name="Ezra D."/>
            <person name="Gonzalez J."/>
            <person name="Henrissat B."/>
            <person name="Kuo A."/>
            <person name="Liang C."/>
            <person name="Lipzen A."/>
            <person name="Lutzoni F."/>
            <person name="Magnuson J."/>
            <person name="Mondo S."/>
            <person name="Nolan M."/>
            <person name="Ohm R."/>
            <person name="Pangilinan J."/>
            <person name="Park H.-J."/>
            <person name="Ramirez L."/>
            <person name="Alfaro M."/>
            <person name="Sun H."/>
            <person name="Tritt A."/>
            <person name="Yoshinaga Y."/>
            <person name="Zwiers L.-H."/>
            <person name="Turgeon B."/>
            <person name="Goodwin S."/>
            <person name="Spatafora J."/>
            <person name="Crous P."/>
            <person name="Grigoriev I."/>
        </authorList>
    </citation>
    <scope>NUCLEOTIDE SEQUENCE</scope>
    <source>
        <strain evidence="1">CBS 122367</strain>
    </source>
</reference>
<protein>
    <submittedName>
        <fullName evidence="1">Uncharacterized protein</fullName>
    </submittedName>
</protein>
<dbReference type="EMBL" id="MU005573">
    <property type="protein sequence ID" value="KAF2688613.1"/>
    <property type="molecule type" value="Genomic_DNA"/>
</dbReference>
<dbReference type="Proteomes" id="UP000799291">
    <property type="component" value="Unassembled WGS sequence"/>
</dbReference>
<evidence type="ECO:0000313" key="1">
    <source>
        <dbReference type="EMBL" id="KAF2688613.1"/>
    </source>
</evidence>
<proteinExistence type="predicted"/>